<reference evidence="12" key="2">
    <citation type="journal article" date="2014" name="ISME J.">
        <title>Microbial stratification in low pH oxic and suboxic macroscopic growths along an acid mine drainage.</title>
        <authorList>
            <person name="Mendez-Garcia C."/>
            <person name="Mesa V."/>
            <person name="Sprenger R.R."/>
            <person name="Richter M."/>
            <person name="Diez M.S."/>
            <person name="Solano J."/>
            <person name="Bargiela R."/>
            <person name="Golyshina O.V."/>
            <person name="Manteca A."/>
            <person name="Ramos J.L."/>
            <person name="Gallego J.R."/>
            <person name="Llorente I."/>
            <person name="Martins Dos Santos V.A."/>
            <person name="Jensen O.N."/>
            <person name="Pelaez A.I."/>
            <person name="Sanchez J."/>
            <person name="Ferrer M."/>
        </authorList>
    </citation>
    <scope>NUCLEOTIDE SEQUENCE</scope>
</reference>
<reference evidence="12" key="1">
    <citation type="submission" date="2013-08" db="EMBL/GenBank/DDBJ databases">
        <authorList>
            <person name="Mendez C."/>
            <person name="Richter M."/>
            <person name="Ferrer M."/>
            <person name="Sanchez J."/>
        </authorList>
    </citation>
    <scope>NUCLEOTIDE SEQUENCE</scope>
</reference>
<dbReference type="PANTHER" id="PTHR11911">
    <property type="entry name" value="INOSINE-5-MONOPHOSPHATE DEHYDROGENASE RELATED"/>
    <property type="match status" value="1"/>
</dbReference>
<dbReference type="GO" id="GO:0046872">
    <property type="term" value="F:metal ion binding"/>
    <property type="evidence" value="ECO:0007669"/>
    <property type="project" value="UniProtKB-KW"/>
</dbReference>
<proteinExistence type="inferred from homology"/>
<sequence length="472" mass="50371">MDSNNFYSKLADSQMAFTFDSVLLRPGRAVIEPKDADISTNFSKGIRLGIPFISSPMDTVTESRMAIAMARRGGIGVIHRNCSAEEELDMIKAVKRAESFIIRDVITIGRDKTVKDAFVIMQTHSISGLPVVEDGKLVGIVTNRDVRDEDPSAKIGNVMTSDVVTAAESINEADAVALMRKEKIEKLPVVGKDGSFKGLITYKDVKVKGKYKNALRDKDGRLLVAAAVSPFDLNRAKMLSGVADQLLIDVAHFHNSNVISATKKIIDEIGKPVIVGNLGTREGVLDTMSELDGGVAGLRMGLGSGSICITSDVTRAGSPTLYAVSQAAGALSELGVKDVPVIADGGMKNGGDAALALAFGADAVMFGYVFAACNESPSPVLDIEGKQFKKHRGMGSRAARERGAIVDRYADSGGKKIAEGIEMLVPYKGRVDDVLDELEGELKAAIGYAGRKNIPGMKDAEVLRSPPRERKL</sequence>
<keyword evidence="7" id="KW-0560">Oxidoreductase</keyword>
<dbReference type="EMBL" id="AUZZ01010277">
    <property type="protein sequence ID" value="EQD30330.1"/>
    <property type="molecule type" value="Genomic_DNA"/>
</dbReference>
<dbReference type="Pfam" id="PF00478">
    <property type="entry name" value="IMPDH"/>
    <property type="match status" value="1"/>
</dbReference>
<evidence type="ECO:0000256" key="8">
    <source>
        <dbReference type="ARBA" id="ARBA00023027"/>
    </source>
</evidence>
<dbReference type="SUPFAM" id="SSF51412">
    <property type="entry name" value="Inosine monophosphate dehydrogenase (IMPDH)"/>
    <property type="match status" value="1"/>
</dbReference>
<feature type="domain" description="CBS" evidence="11">
    <location>
        <begin position="159"/>
        <end position="215"/>
    </location>
</feature>
<evidence type="ECO:0000256" key="1">
    <source>
        <dbReference type="ARBA" id="ARBA00001958"/>
    </source>
</evidence>
<keyword evidence="5" id="KW-0658">Purine biosynthesis</keyword>
<dbReference type="InterPro" id="IPR046342">
    <property type="entry name" value="CBS_dom_sf"/>
</dbReference>
<dbReference type="GO" id="GO:0006183">
    <property type="term" value="P:GTP biosynthetic process"/>
    <property type="evidence" value="ECO:0007669"/>
    <property type="project" value="TreeGrafter"/>
</dbReference>
<dbReference type="SMART" id="SM00116">
    <property type="entry name" value="CBS"/>
    <property type="match status" value="2"/>
</dbReference>
<evidence type="ECO:0000256" key="3">
    <source>
        <dbReference type="ARBA" id="ARBA00022723"/>
    </source>
</evidence>
<organism evidence="12">
    <name type="scientific">mine drainage metagenome</name>
    <dbReference type="NCBI Taxonomy" id="410659"/>
    <lineage>
        <taxon>unclassified sequences</taxon>
        <taxon>metagenomes</taxon>
        <taxon>ecological metagenomes</taxon>
    </lineage>
</organism>
<keyword evidence="9" id="KW-0129">CBS domain</keyword>
<keyword evidence="6" id="KW-0630">Potassium</keyword>
<feature type="domain" description="CBS" evidence="11">
    <location>
        <begin position="101"/>
        <end position="158"/>
    </location>
</feature>
<dbReference type="InterPro" id="IPR005990">
    <property type="entry name" value="IMP_DH"/>
</dbReference>
<evidence type="ECO:0000256" key="5">
    <source>
        <dbReference type="ARBA" id="ARBA00022755"/>
    </source>
</evidence>
<evidence type="ECO:0000259" key="11">
    <source>
        <dbReference type="PROSITE" id="PS51371"/>
    </source>
</evidence>
<name>T0ZKG8_9ZZZZ</name>
<evidence type="ECO:0000256" key="2">
    <source>
        <dbReference type="ARBA" id="ARBA00005502"/>
    </source>
</evidence>
<evidence type="ECO:0000256" key="9">
    <source>
        <dbReference type="ARBA" id="ARBA00023122"/>
    </source>
</evidence>
<dbReference type="Pfam" id="PF00571">
    <property type="entry name" value="CBS"/>
    <property type="match status" value="2"/>
</dbReference>
<keyword evidence="4" id="KW-0332">GMP biosynthesis</keyword>
<evidence type="ECO:0000256" key="10">
    <source>
        <dbReference type="ARBA" id="ARBA00048028"/>
    </source>
</evidence>
<dbReference type="AlphaFoldDB" id="T0ZKG8"/>
<dbReference type="FunFam" id="3.20.20.70:FF:000424">
    <property type="entry name" value="Inosine-5'-monophosphate dehydrogenase 2"/>
    <property type="match status" value="1"/>
</dbReference>
<comment type="caution">
    <text evidence="12">The sequence shown here is derived from an EMBL/GenBank/DDBJ whole genome shotgun (WGS) entry which is preliminary data.</text>
</comment>
<evidence type="ECO:0000256" key="4">
    <source>
        <dbReference type="ARBA" id="ARBA00022749"/>
    </source>
</evidence>
<dbReference type="SUPFAM" id="SSF54631">
    <property type="entry name" value="CBS-domain pair"/>
    <property type="match status" value="1"/>
</dbReference>
<dbReference type="InterPro" id="IPR015875">
    <property type="entry name" value="IMP_DH/GMP_Rdtase_CS"/>
</dbReference>
<comment type="catalytic activity">
    <reaction evidence="10">
        <text>IMP + NAD(+) + H2O = XMP + NADH + H(+)</text>
        <dbReference type="Rhea" id="RHEA:11708"/>
        <dbReference type="ChEBI" id="CHEBI:15377"/>
        <dbReference type="ChEBI" id="CHEBI:15378"/>
        <dbReference type="ChEBI" id="CHEBI:57464"/>
        <dbReference type="ChEBI" id="CHEBI:57540"/>
        <dbReference type="ChEBI" id="CHEBI:57945"/>
        <dbReference type="ChEBI" id="CHEBI:58053"/>
        <dbReference type="EC" id="1.1.1.205"/>
    </reaction>
</comment>
<dbReference type="GO" id="GO:0006177">
    <property type="term" value="P:GMP biosynthetic process"/>
    <property type="evidence" value="ECO:0007669"/>
    <property type="project" value="UniProtKB-KW"/>
</dbReference>
<evidence type="ECO:0000313" key="12">
    <source>
        <dbReference type="EMBL" id="EQD30330.1"/>
    </source>
</evidence>
<dbReference type="Gene3D" id="3.20.20.70">
    <property type="entry name" value="Aldolase class I"/>
    <property type="match status" value="1"/>
</dbReference>
<dbReference type="InterPro" id="IPR001093">
    <property type="entry name" value="IMP_DH_GMPRt"/>
</dbReference>
<keyword evidence="3" id="KW-0479">Metal-binding</keyword>
<keyword evidence="8" id="KW-0520">NAD</keyword>
<protein>
    <submittedName>
        <fullName evidence="12">Inosine-5'-monophosphate dehydrogenase</fullName>
    </submittedName>
</protein>
<evidence type="ECO:0000256" key="6">
    <source>
        <dbReference type="ARBA" id="ARBA00022958"/>
    </source>
</evidence>
<dbReference type="CDD" id="cd04601">
    <property type="entry name" value="CBS_pair_IMPDH"/>
    <property type="match status" value="1"/>
</dbReference>
<dbReference type="CDD" id="cd00381">
    <property type="entry name" value="IMPDH"/>
    <property type="match status" value="1"/>
</dbReference>
<dbReference type="InterPro" id="IPR000644">
    <property type="entry name" value="CBS_dom"/>
</dbReference>
<dbReference type="GO" id="GO:0003938">
    <property type="term" value="F:IMP dehydrogenase activity"/>
    <property type="evidence" value="ECO:0007669"/>
    <property type="project" value="UniProtKB-EC"/>
</dbReference>
<dbReference type="InterPro" id="IPR013785">
    <property type="entry name" value="Aldolase_TIM"/>
</dbReference>
<gene>
    <name evidence="12" type="ORF">B2A_14166</name>
</gene>
<accession>T0ZKG8</accession>
<dbReference type="PROSITE" id="PS51371">
    <property type="entry name" value="CBS"/>
    <property type="match status" value="2"/>
</dbReference>
<dbReference type="PANTHER" id="PTHR11911:SF111">
    <property type="entry name" value="INOSINE-5'-MONOPHOSPHATE DEHYDROGENASE"/>
    <property type="match status" value="1"/>
</dbReference>
<dbReference type="PIRSF" id="PIRSF000130">
    <property type="entry name" value="IMPDH"/>
    <property type="match status" value="1"/>
</dbReference>
<comment type="cofactor">
    <cofactor evidence="1">
        <name>K(+)</name>
        <dbReference type="ChEBI" id="CHEBI:29103"/>
    </cofactor>
</comment>
<dbReference type="SMART" id="SM01240">
    <property type="entry name" value="IMPDH"/>
    <property type="match status" value="1"/>
</dbReference>
<dbReference type="PROSITE" id="PS00487">
    <property type="entry name" value="IMP_DH_GMP_RED"/>
    <property type="match status" value="1"/>
</dbReference>
<comment type="similarity">
    <text evidence="2">Belongs to the IMPDH/GMPR family.</text>
</comment>
<evidence type="ECO:0000256" key="7">
    <source>
        <dbReference type="ARBA" id="ARBA00023002"/>
    </source>
</evidence>